<dbReference type="Pfam" id="PF01841">
    <property type="entry name" value="Transglut_core"/>
    <property type="match status" value="1"/>
</dbReference>
<name>A0A0P1FBF6_9RHOB</name>
<dbReference type="InterPro" id="IPR038765">
    <property type="entry name" value="Papain-like_cys_pep_sf"/>
</dbReference>
<dbReference type="SUPFAM" id="SSF54001">
    <property type="entry name" value="Cysteine proteinases"/>
    <property type="match status" value="1"/>
</dbReference>
<dbReference type="InterPro" id="IPR013589">
    <property type="entry name" value="Bac_transglu_N"/>
</dbReference>
<keyword evidence="3" id="KW-1185">Reference proteome</keyword>
<dbReference type="SMART" id="SM00460">
    <property type="entry name" value="TGc"/>
    <property type="match status" value="1"/>
</dbReference>
<organism evidence="2 3">
    <name type="scientific">Shimia marina</name>
    <dbReference type="NCBI Taxonomy" id="321267"/>
    <lineage>
        <taxon>Bacteria</taxon>
        <taxon>Pseudomonadati</taxon>
        <taxon>Pseudomonadota</taxon>
        <taxon>Alphaproteobacteria</taxon>
        <taxon>Rhodobacterales</taxon>
        <taxon>Roseobacteraceae</taxon>
    </lineage>
</organism>
<dbReference type="OrthoDB" id="9804023at2"/>
<dbReference type="PANTHER" id="PTHR33490:SF6">
    <property type="entry name" value="SLL1049 PROTEIN"/>
    <property type="match status" value="1"/>
</dbReference>
<dbReference type="RefSeq" id="WP_058238167.1">
    <property type="nucleotide sequence ID" value="NZ_CYPW01000002.1"/>
</dbReference>
<feature type="domain" description="Transglutaminase-like" evidence="1">
    <location>
        <begin position="157"/>
        <end position="221"/>
    </location>
</feature>
<dbReference type="EMBL" id="CYPW01000002">
    <property type="protein sequence ID" value="CUH50774.1"/>
    <property type="molecule type" value="Genomic_DNA"/>
</dbReference>
<accession>A0A0P1FBF6</accession>
<evidence type="ECO:0000259" key="1">
    <source>
        <dbReference type="SMART" id="SM00460"/>
    </source>
</evidence>
<proteinExistence type="predicted"/>
<evidence type="ECO:0000313" key="3">
    <source>
        <dbReference type="Proteomes" id="UP000054823"/>
    </source>
</evidence>
<dbReference type="STRING" id="321267.SHM7688_00203"/>
<gene>
    <name evidence="2" type="ORF">SHM7688_00203</name>
</gene>
<dbReference type="Proteomes" id="UP000054823">
    <property type="component" value="Unassembled WGS sequence"/>
</dbReference>
<sequence length="265" mass="28986">MRLKIRHSTRYHFDAPVAYGLQQLRKTPKTGHQQWVLNWSTKIEGGQKEVQFEDHHHNIVELLSFHREATELVVTSEGDVELSENHGVVGRHSGLAPLWLYLRQSTRTQPGAGVKALIREVTGTGELDRLHGLMGAVHQAVKYEVGASDPGWAAEDALSHGAGVCQDHAHVFLSAARHMGLPARYVSGYLMLDDRTEQDAMHAWAEVHVEGLGWVGFDPANGISPDTRYVRVATGLDYEGAAPVTGTRIGGAGEALAVQIEVAQQ</sequence>
<protein>
    <submittedName>
        <fullName evidence="2">Transglutaminase-like superfamily protein</fullName>
    </submittedName>
</protein>
<dbReference type="PANTHER" id="PTHR33490">
    <property type="entry name" value="BLR5614 PROTEIN-RELATED"/>
    <property type="match status" value="1"/>
</dbReference>
<reference evidence="2 3" key="1">
    <citation type="submission" date="2015-09" db="EMBL/GenBank/DDBJ databases">
        <authorList>
            <consortium name="Swine Surveillance"/>
        </authorList>
    </citation>
    <scope>NUCLEOTIDE SEQUENCE [LARGE SCALE GENOMIC DNA]</scope>
    <source>
        <strain evidence="2 3">CECT 7688</strain>
    </source>
</reference>
<dbReference type="InterPro" id="IPR002931">
    <property type="entry name" value="Transglutaminase-like"/>
</dbReference>
<evidence type="ECO:0000313" key="2">
    <source>
        <dbReference type="EMBL" id="CUH50774.1"/>
    </source>
</evidence>
<dbReference type="Pfam" id="PF08379">
    <property type="entry name" value="Bact_transglu_N"/>
    <property type="match status" value="1"/>
</dbReference>
<dbReference type="Gene3D" id="3.10.620.30">
    <property type="match status" value="1"/>
</dbReference>
<dbReference type="AlphaFoldDB" id="A0A0P1FBF6"/>